<proteinExistence type="inferred from homology"/>
<dbReference type="InterPro" id="IPR000829">
    <property type="entry name" value="DAGK"/>
</dbReference>
<dbReference type="PROSITE" id="PS01069">
    <property type="entry name" value="DAGK_PROKAR"/>
    <property type="match status" value="1"/>
</dbReference>
<dbReference type="AlphaFoldDB" id="A0AA96LHL4"/>
<comment type="subcellular location">
    <subcellularLocation>
        <location evidence="1">Cell membrane</location>
        <topology evidence="1">Multi-pass membrane protein</topology>
    </subcellularLocation>
</comment>
<dbReference type="Proteomes" id="UP001305702">
    <property type="component" value="Chromosome"/>
</dbReference>
<feature type="binding site" evidence="16">
    <location>
        <position position="39"/>
    </location>
    <ligand>
        <name>substrate</name>
    </ligand>
</feature>
<reference evidence="20 21" key="1">
    <citation type="submission" date="2022-02" db="EMBL/GenBank/DDBJ databases">
        <title>Paenibacillus sp. MBLB1776 Whole Genome Shotgun Sequencing.</title>
        <authorList>
            <person name="Hwang C.Y."/>
            <person name="Cho E.-S."/>
            <person name="Seo M.-J."/>
        </authorList>
    </citation>
    <scope>NUCLEOTIDE SEQUENCE [LARGE SCALE GENOMIC DNA]</scope>
    <source>
        <strain evidence="20 21">MBLB1776</strain>
    </source>
</reference>
<dbReference type="GO" id="GO:0008654">
    <property type="term" value="P:phospholipid biosynthetic process"/>
    <property type="evidence" value="ECO:0007669"/>
    <property type="project" value="UniProtKB-KW"/>
</dbReference>
<evidence type="ECO:0000256" key="11">
    <source>
        <dbReference type="ARBA" id="ARBA00023098"/>
    </source>
</evidence>
<evidence type="ECO:0000256" key="2">
    <source>
        <dbReference type="ARBA" id="ARBA00005967"/>
    </source>
</evidence>
<dbReference type="KEGG" id="paun:MJA45_10720"/>
<dbReference type="Pfam" id="PF01219">
    <property type="entry name" value="DAGK_prokar"/>
    <property type="match status" value="1"/>
</dbReference>
<evidence type="ECO:0000256" key="5">
    <source>
        <dbReference type="ARBA" id="ARBA00022679"/>
    </source>
</evidence>
<evidence type="ECO:0000256" key="9">
    <source>
        <dbReference type="ARBA" id="ARBA00022840"/>
    </source>
</evidence>
<evidence type="ECO:0000256" key="16">
    <source>
        <dbReference type="PIRSR" id="PIRSR600829-2"/>
    </source>
</evidence>
<dbReference type="EMBL" id="CP130318">
    <property type="protein sequence ID" value="WNQ13463.1"/>
    <property type="molecule type" value="Genomic_DNA"/>
</dbReference>
<keyword evidence="9 17" id="KW-0067">ATP-binding</keyword>
<protein>
    <submittedName>
        <fullName evidence="20">Diacylglycerol kinase</fullName>
        <ecNumber evidence="20">2.7.1.107</ecNumber>
    </submittedName>
</protein>
<evidence type="ECO:0000313" key="20">
    <source>
        <dbReference type="EMBL" id="WNQ13463.1"/>
    </source>
</evidence>
<feature type="binding site" evidence="17">
    <location>
        <begin position="64"/>
        <end position="65"/>
    </location>
    <ligand>
        <name>ATP</name>
        <dbReference type="ChEBI" id="CHEBI:30616"/>
    </ligand>
</feature>
<keyword evidence="18" id="KW-0460">Magnesium</keyword>
<evidence type="ECO:0000256" key="1">
    <source>
        <dbReference type="ARBA" id="ARBA00004651"/>
    </source>
</evidence>
<gene>
    <name evidence="20" type="ORF">MJA45_10720</name>
</gene>
<evidence type="ECO:0000256" key="4">
    <source>
        <dbReference type="ARBA" id="ARBA00022516"/>
    </source>
</evidence>
<evidence type="ECO:0000256" key="17">
    <source>
        <dbReference type="PIRSR" id="PIRSR600829-3"/>
    </source>
</evidence>
<feature type="binding site" evidence="18">
    <location>
        <position position="46"/>
    </location>
    <ligand>
        <name>a divalent metal cation</name>
        <dbReference type="ChEBI" id="CHEBI:60240"/>
    </ligand>
</feature>
<feature type="transmembrane region" description="Helical" evidence="19">
    <location>
        <begin position="181"/>
        <end position="201"/>
    </location>
</feature>
<evidence type="ECO:0000256" key="18">
    <source>
        <dbReference type="PIRSR" id="PIRSR600829-4"/>
    </source>
</evidence>
<feature type="active site" description="Proton acceptor" evidence="15">
    <location>
        <position position="39"/>
    </location>
</feature>
<dbReference type="PANTHER" id="PTHR34299">
    <property type="entry name" value="DIACYLGLYCEROL KINASE"/>
    <property type="match status" value="1"/>
</dbReference>
<feature type="transmembrane region" description="Helical" evidence="19">
    <location>
        <begin position="66"/>
        <end position="87"/>
    </location>
</feature>
<dbReference type="GO" id="GO:0004143">
    <property type="term" value="F:ATP-dependent diacylglycerol kinase activity"/>
    <property type="evidence" value="ECO:0007669"/>
    <property type="project" value="UniProtKB-EC"/>
</dbReference>
<dbReference type="EC" id="2.7.1.107" evidence="20"/>
<keyword evidence="8 20" id="KW-0418">Kinase</keyword>
<dbReference type="GO" id="GO:0005886">
    <property type="term" value="C:plasma membrane"/>
    <property type="evidence" value="ECO:0007669"/>
    <property type="project" value="UniProtKB-SubCell"/>
</dbReference>
<dbReference type="CDD" id="cd14265">
    <property type="entry name" value="UDPK_IM_like"/>
    <property type="match status" value="1"/>
</dbReference>
<comment type="cofactor">
    <cofactor evidence="18">
        <name>Mg(2+)</name>
        <dbReference type="ChEBI" id="CHEBI:18420"/>
    </cofactor>
    <text evidence="18">Mn(2+), Zn(2+), Cd(2+) and Co(2+) support activity to lesser extents.</text>
</comment>
<keyword evidence="12 19" id="KW-0472">Membrane</keyword>
<evidence type="ECO:0000256" key="13">
    <source>
        <dbReference type="ARBA" id="ARBA00023209"/>
    </source>
</evidence>
<keyword evidence="18" id="KW-0479">Metal-binding</keyword>
<evidence type="ECO:0000313" key="21">
    <source>
        <dbReference type="Proteomes" id="UP001305702"/>
    </source>
</evidence>
<evidence type="ECO:0000256" key="12">
    <source>
        <dbReference type="ARBA" id="ARBA00023136"/>
    </source>
</evidence>
<evidence type="ECO:0000256" key="15">
    <source>
        <dbReference type="PIRSR" id="PIRSR600829-1"/>
    </source>
</evidence>
<name>A0AA96LHL4_9BACL</name>
<feature type="binding site" evidence="17">
    <location>
        <begin position="55"/>
        <end position="57"/>
    </location>
    <ligand>
        <name>ATP</name>
        <dbReference type="ChEBI" id="CHEBI:30616"/>
    </ligand>
</feature>
<keyword evidence="4" id="KW-0444">Lipid biosynthesis</keyword>
<organism evidence="20 21">
    <name type="scientific">Paenibacillus aurantius</name>
    <dbReference type="NCBI Taxonomy" id="2918900"/>
    <lineage>
        <taxon>Bacteria</taxon>
        <taxon>Bacillati</taxon>
        <taxon>Bacillota</taxon>
        <taxon>Bacilli</taxon>
        <taxon>Bacillales</taxon>
        <taxon>Paenibacillaceae</taxon>
        <taxon>Paenibacillus</taxon>
    </lineage>
</organism>
<feature type="transmembrane region" description="Helical" evidence="19">
    <location>
        <begin position="157"/>
        <end position="174"/>
    </location>
</feature>
<evidence type="ECO:0000256" key="7">
    <source>
        <dbReference type="ARBA" id="ARBA00022741"/>
    </source>
</evidence>
<dbReference type="Gene3D" id="1.10.287.3610">
    <property type="match status" value="1"/>
</dbReference>
<dbReference type="GO" id="GO:0046872">
    <property type="term" value="F:metal ion binding"/>
    <property type="evidence" value="ECO:0007669"/>
    <property type="project" value="UniProtKB-KW"/>
</dbReference>
<evidence type="ECO:0000256" key="6">
    <source>
        <dbReference type="ARBA" id="ARBA00022692"/>
    </source>
</evidence>
<evidence type="ECO:0000256" key="10">
    <source>
        <dbReference type="ARBA" id="ARBA00022989"/>
    </source>
</evidence>
<accession>A0AA96LHL4</accession>
<evidence type="ECO:0000256" key="19">
    <source>
        <dbReference type="SAM" id="Phobius"/>
    </source>
</evidence>
<keyword evidence="5 20" id="KW-0808">Transferase</keyword>
<feature type="binding site" evidence="17">
    <location>
        <position position="46"/>
    </location>
    <ligand>
        <name>ATP</name>
        <dbReference type="ChEBI" id="CHEBI:30616"/>
    </ligand>
</feature>
<keyword evidence="6 19" id="KW-0812">Transmembrane</keyword>
<comment type="similarity">
    <text evidence="2">Belongs to the bacterial diacylglycerol kinase family.</text>
</comment>
<sequence length="204" mass="22631">MKFHFFVSFVTLISAVFFKLSKLEILFILLAITLVIVAELINTAVESAVDLAMPERHPLAKIAKDVAAAAVLVTAVFAVAVGMIVFYEPVDRWLTQSMDNRTEVSPASIWLYLALVFLTVIVVETRFSRHRWLRPSLWTAVAFSLSTLLSLVVMQTLAVLLSYSLAFLFLIHLYRRRNRSLAALLTGAVTGTLITGLAYALNAV</sequence>
<keyword evidence="11" id="KW-0443">Lipid metabolism</keyword>
<keyword evidence="21" id="KW-1185">Reference proteome</keyword>
<evidence type="ECO:0000256" key="14">
    <source>
        <dbReference type="ARBA" id="ARBA00023264"/>
    </source>
</evidence>
<feature type="transmembrane region" description="Helical" evidence="19">
    <location>
        <begin position="107"/>
        <end position="125"/>
    </location>
</feature>
<keyword evidence="3" id="KW-1003">Cell membrane</keyword>
<dbReference type="InterPro" id="IPR036945">
    <property type="entry name" value="DAGK_sf"/>
</dbReference>
<dbReference type="PANTHER" id="PTHR34299:SF1">
    <property type="entry name" value="DIACYLGLYCEROL KINASE"/>
    <property type="match status" value="1"/>
</dbReference>
<feature type="transmembrane region" description="Helical" evidence="19">
    <location>
        <begin position="25"/>
        <end position="45"/>
    </location>
</feature>
<keyword evidence="13" id="KW-0594">Phospholipid biosynthesis</keyword>
<keyword evidence="7 17" id="KW-0547">Nucleotide-binding</keyword>
<evidence type="ECO:0000256" key="3">
    <source>
        <dbReference type="ARBA" id="ARBA00022475"/>
    </source>
</evidence>
<keyword evidence="14" id="KW-1208">Phospholipid metabolism</keyword>
<evidence type="ECO:0000256" key="8">
    <source>
        <dbReference type="ARBA" id="ARBA00022777"/>
    </source>
</evidence>
<dbReference type="GO" id="GO:0005524">
    <property type="term" value="F:ATP binding"/>
    <property type="evidence" value="ECO:0007669"/>
    <property type="project" value="UniProtKB-KW"/>
</dbReference>
<dbReference type="InterPro" id="IPR033717">
    <property type="entry name" value="UDPK"/>
</dbReference>
<keyword evidence="10 19" id="KW-1133">Transmembrane helix</keyword>